<dbReference type="Pfam" id="PF00582">
    <property type="entry name" value="Usp"/>
    <property type="match status" value="1"/>
</dbReference>
<comment type="similarity">
    <text evidence="1 2">Belongs to the universal stress protein A family.</text>
</comment>
<dbReference type="InterPro" id="IPR006015">
    <property type="entry name" value="Universal_stress_UspA"/>
</dbReference>
<evidence type="ECO:0000313" key="4">
    <source>
        <dbReference type="EMBL" id="SAL30256.1"/>
    </source>
</evidence>
<evidence type="ECO:0000259" key="3">
    <source>
        <dbReference type="Pfam" id="PF00582"/>
    </source>
</evidence>
<reference evidence="4 5" key="1">
    <citation type="submission" date="2016-01" db="EMBL/GenBank/DDBJ databases">
        <authorList>
            <person name="Oliw E.H."/>
        </authorList>
    </citation>
    <scope>NUCLEOTIDE SEQUENCE [LARGE SCALE GENOMIC DNA]</scope>
    <source>
        <strain evidence="4">LMG 27134</strain>
    </source>
</reference>
<dbReference type="PRINTS" id="PR01438">
    <property type="entry name" value="UNVRSLSTRESS"/>
</dbReference>
<organism evidence="4 5">
    <name type="scientific">Caballeronia udeis</name>
    <dbReference type="NCBI Taxonomy" id="1232866"/>
    <lineage>
        <taxon>Bacteria</taxon>
        <taxon>Pseudomonadati</taxon>
        <taxon>Pseudomonadota</taxon>
        <taxon>Betaproteobacteria</taxon>
        <taxon>Burkholderiales</taxon>
        <taxon>Burkholderiaceae</taxon>
        <taxon>Caballeronia</taxon>
    </lineage>
</organism>
<dbReference type="PANTHER" id="PTHR46268">
    <property type="entry name" value="STRESS RESPONSE PROTEIN NHAX"/>
    <property type="match status" value="1"/>
</dbReference>
<dbReference type="Proteomes" id="UP000054683">
    <property type="component" value="Unassembled WGS sequence"/>
</dbReference>
<gene>
    <name evidence="4" type="ORF">AWB69_02463</name>
</gene>
<dbReference type="InterPro" id="IPR014729">
    <property type="entry name" value="Rossmann-like_a/b/a_fold"/>
</dbReference>
<dbReference type="PIRSF" id="PIRSF006276">
    <property type="entry name" value="UspA"/>
    <property type="match status" value="1"/>
</dbReference>
<dbReference type="Gene3D" id="3.40.50.620">
    <property type="entry name" value="HUPs"/>
    <property type="match status" value="1"/>
</dbReference>
<dbReference type="InterPro" id="IPR006016">
    <property type="entry name" value="UspA"/>
</dbReference>
<dbReference type="SUPFAM" id="SSF52402">
    <property type="entry name" value="Adenine nucleotide alpha hydrolases-like"/>
    <property type="match status" value="1"/>
</dbReference>
<dbReference type="EMBL" id="FCOK02000013">
    <property type="protein sequence ID" value="SAL30256.1"/>
    <property type="molecule type" value="Genomic_DNA"/>
</dbReference>
<evidence type="ECO:0000256" key="2">
    <source>
        <dbReference type="PIRNR" id="PIRNR006276"/>
    </source>
</evidence>
<proteinExistence type="inferred from homology"/>
<sequence>MSMYRNILIAVDGSECSRRALLQAVHMANAGYEKITAVYVLDRSAMFMYAANYDQFAFVDTLRRDGERVLADAQAVMAEHGLKCDVEVAETDNISEDVADCLLRCAQRNGADLVVMGTHGRRGVSRITMGSVAERFLRSSCCPVLLVRETQ</sequence>
<name>A0A158GDZ2_9BURK</name>
<dbReference type="GO" id="GO:0005737">
    <property type="term" value="C:cytoplasm"/>
    <property type="evidence" value="ECO:0007669"/>
    <property type="project" value="UniProtKB-SubCell"/>
</dbReference>
<dbReference type="PANTHER" id="PTHR46268:SF6">
    <property type="entry name" value="UNIVERSAL STRESS PROTEIN UP12"/>
    <property type="match status" value="1"/>
</dbReference>
<keyword evidence="2" id="KW-0963">Cytoplasm</keyword>
<feature type="domain" description="UspA" evidence="3">
    <location>
        <begin position="3"/>
        <end position="148"/>
    </location>
</feature>
<accession>A0A158GDZ2</accession>
<dbReference type="AlphaFoldDB" id="A0A158GDZ2"/>
<protein>
    <recommendedName>
        <fullName evidence="2">Universal stress protein</fullName>
    </recommendedName>
</protein>
<comment type="subcellular location">
    <subcellularLocation>
        <location evidence="2">Cytoplasm</location>
    </subcellularLocation>
</comment>
<dbReference type="CDD" id="cd00293">
    <property type="entry name" value="USP-like"/>
    <property type="match status" value="1"/>
</dbReference>
<evidence type="ECO:0000313" key="5">
    <source>
        <dbReference type="Proteomes" id="UP000054683"/>
    </source>
</evidence>
<evidence type="ECO:0000256" key="1">
    <source>
        <dbReference type="ARBA" id="ARBA00008791"/>
    </source>
</evidence>